<accession>A0A1H7MPR8</accession>
<evidence type="ECO:0000313" key="3">
    <source>
        <dbReference type="Proteomes" id="UP000198620"/>
    </source>
</evidence>
<feature type="compositionally biased region" description="Basic and acidic residues" evidence="1">
    <location>
        <begin position="1"/>
        <end position="23"/>
    </location>
</feature>
<proteinExistence type="predicted"/>
<dbReference type="STRING" id="1233.SAMN05216387_105168"/>
<name>A0A1H7MPR8_9PROT</name>
<sequence>MVIAEKLSEIFKREPAEPSDREGQSSVFRRKMRPRSGMQAPQYMRTAIPSAARSSLGDPSGDALGRDREGQSSVFRRKMRPRSRMQALQYMRSAIPSAARSSLVDPSGDALGRPLRSAVQSLKNEII</sequence>
<dbReference type="EMBL" id="FOBH01000005">
    <property type="protein sequence ID" value="SEL13290.1"/>
    <property type="molecule type" value="Genomic_DNA"/>
</dbReference>
<dbReference type="Proteomes" id="UP000198620">
    <property type="component" value="Unassembled WGS sequence"/>
</dbReference>
<organism evidence="2 3">
    <name type="scientific">Nitrosovibrio tenuis</name>
    <dbReference type="NCBI Taxonomy" id="1233"/>
    <lineage>
        <taxon>Bacteria</taxon>
        <taxon>Pseudomonadati</taxon>
        <taxon>Pseudomonadota</taxon>
        <taxon>Betaproteobacteria</taxon>
        <taxon>Nitrosomonadales</taxon>
        <taxon>Nitrosomonadaceae</taxon>
        <taxon>Nitrosovibrio</taxon>
    </lineage>
</organism>
<gene>
    <name evidence="2" type="ORF">SAMN05216387_105168</name>
</gene>
<feature type="region of interest" description="Disordered" evidence="1">
    <location>
        <begin position="1"/>
        <end position="83"/>
    </location>
</feature>
<evidence type="ECO:0000256" key="1">
    <source>
        <dbReference type="SAM" id="MobiDB-lite"/>
    </source>
</evidence>
<dbReference type="AlphaFoldDB" id="A0A1H7MPR8"/>
<protein>
    <submittedName>
        <fullName evidence="2">Uncharacterized protein</fullName>
    </submittedName>
</protein>
<evidence type="ECO:0000313" key="2">
    <source>
        <dbReference type="EMBL" id="SEL13290.1"/>
    </source>
</evidence>
<keyword evidence="3" id="KW-1185">Reference proteome</keyword>
<reference evidence="2 3" key="1">
    <citation type="submission" date="2016-10" db="EMBL/GenBank/DDBJ databases">
        <authorList>
            <person name="de Groot N.N."/>
        </authorList>
    </citation>
    <scope>NUCLEOTIDE SEQUENCE [LARGE SCALE GENOMIC DNA]</scope>
    <source>
        <strain evidence="2 3">Nv1</strain>
    </source>
</reference>